<dbReference type="InterPro" id="IPR028090">
    <property type="entry name" value="JAB_dom_prok"/>
</dbReference>
<keyword evidence="1" id="KW-0645">Protease</keyword>
<dbReference type="Pfam" id="PF09436">
    <property type="entry name" value="DUF2016"/>
    <property type="match status" value="1"/>
</dbReference>
<dbReference type="NCBIfam" id="TIGR03735">
    <property type="entry name" value="PRTRC_A"/>
    <property type="match status" value="1"/>
</dbReference>
<sequence length="212" mass="24131">MNQIDAVLQQSFPTVMVPTREPMEPMERIGERLLIGSNGVFIEVVRPWIRFVRRIAMHHTYMAIPYGQVGEVTELNCGPVPPALIAEFKAMARAAFPNETGAWIVWNHATRAFRFIPLHSLSHGPSHLEYERPDLADGEWLVVDCHSHGQWPAYFSITDNKDDEYDVKFALVLGNCDKQMSRVLRFCGKGIFENHRDVPEPWAEVLAEEAAC</sequence>
<evidence type="ECO:0000256" key="4">
    <source>
        <dbReference type="ARBA" id="ARBA00022833"/>
    </source>
</evidence>
<keyword evidence="3" id="KW-0378">Hydrolase</keyword>
<name>A0A1B4G2A8_9BURK</name>
<evidence type="ECO:0000259" key="6">
    <source>
        <dbReference type="Pfam" id="PF09436"/>
    </source>
</evidence>
<dbReference type="InterPro" id="IPR022499">
    <property type="entry name" value="PRTRC_protein-A"/>
</dbReference>
<dbReference type="Pfam" id="PF14464">
    <property type="entry name" value="Prok-JAB"/>
    <property type="match status" value="1"/>
</dbReference>
<protein>
    <recommendedName>
        <fullName evidence="10">PRTRC system protein A</fullName>
    </recommendedName>
</protein>
<evidence type="ECO:0008006" key="10">
    <source>
        <dbReference type="Google" id="ProtNLM"/>
    </source>
</evidence>
<dbReference type="InterPro" id="IPR018560">
    <property type="entry name" value="DUF2016"/>
</dbReference>
<dbReference type="Proteomes" id="UP000067711">
    <property type="component" value="Chromosome 1"/>
</dbReference>
<dbReference type="EMBL" id="CP013389">
    <property type="protein sequence ID" value="AOJ10062.1"/>
    <property type="molecule type" value="Genomic_DNA"/>
</dbReference>
<evidence type="ECO:0000256" key="5">
    <source>
        <dbReference type="ARBA" id="ARBA00023049"/>
    </source>
</evidence>
<evidence type="ECO:0000256" key="2">
    <source>
        <dbReference type="ARBA" id="ARBA00022723"/>
    </source>
</evidence>
<evidence type="ECO:0000313" key="8">
    <source>
        <dbReference type="EMBL" id="AOJ10062.1"/>
    </source>
</evidence>
<dbReference type="GO" id="GO:0008237">
    <property type="term" value="F:metallopeptidase activity"/>
    <property type="evidence" value="ECO:0007669"/>
    <property type="project" value="UniProtKB-KW"/>
</dbReference>
<dbReference type="GO" id="GO:0046872">
    <property type="term" value="F:metal ion binding"/>
    <property type="evidence" value="ECO:0007669"/>
    <property type="project" value="UniProtKB-KW"/>
</dbReference>
<dbReference type="GO" id="GO:0006508">
    <property type="term" value="P:proteolysis"/>
    <property type="evidence" value="ECO:0007669"/>
    <property type="project" value="UniProtKB-KW"/>
</dbReference>
<gene>
    <name evidence="8" type="ORF">WS71_22720</name>
</gene>
<evidence type="ECO:0000313" key="9">
    <source>
        <dbReference type="Proteomes" id="UP000067711"/>
    </source>
</evidence>
<keyword evidence="4" id="KW-0862">Zinc</keyword>
<evidence type="ECO:0000256" key="3">
    <source>
        <dbReference type="ARBA" id="ARBA00022801"/>
    </source>
</evidence>
<feature type="domain" description="JAB" evidence="7">
    <location>
        <begin position="83"/>
        <end position="180"/>
    </location>
</feature>
<dbReference type="RefSeq" id="WP_066493886.1">
    <property type="nucleotide sequence ID" value="NZ_CP013389.1"/>
</dbReference>
<proteinExistence type="predicted"/>
<organism evidence="8 9">
    <name type="scientific">Burkholderia mayonis</name>
    <dbReference type="NCBI Taxonomy" id="1385591"/>
    <lineage>
        <taxon>Bacteria</taxon>
        <taxon>Pseudomonadati</taxon>
        <taxon>Pseudomonadota</taxon>
        <taxon>Betaproteobacteria</taxon>
        <taxon>Burkholderiales</taxon>
        <taxon>Burkholderiaceae</taxon>
        <taxon>Burkholderia</taxon>
        <taxon>pseudomallei group</taxon>
    </lineage>
</organism>
<dbReference type="SUPFAM" id="SSF102712">
    <property type="entry name" value="JAB1/MPN domain"/>
    <property type="match status" value="1"/>
</dbReference>
<dbReference type="AlphaFoldDB" id="A0A1B4G2A8"/>
<accession>A0A1B4G2A8</accession>
<reference evidence="8 9" key="1">
    <citation type="submission" date="2015-12" db="EMBL/GenBank/DDBJ databases">
        <title>Diversity of Burkholderia near neighbor genomes.</title>
        <authorList>
            <person name="Sahl J."/>
            <person name="Wagner D."/>
            <person name="Keim P."/>
        </authorList>
    </citation>
    <scope>NUCLEOTIDE SEQUENCE [LARGE SCALE GENOMIC DNA]</scope>
    <source>
        <strain evidence="8 9">BDU8</strain>
    </source>
</reference>
<keyword evidence="5" id="KW-0482">Metalloprotease</keyword>
<evidence type="ECO:0000259" key="7">
    <source>
        <dbReference type="Pfam" id="PF14464"/>
    </source>
</evidence>
<keyword evidence="2" id="KW-0479">Metal-binding</keyword>
<evidence type="ECO:0000256" key="1">
    <source>
        <dbReference type="ARBA" id="ARBA00022670"/>
    </source>
</evidence>
<feature type="domain" description="DUF2016" evidence="6">
    <location>
        <begin position="2"/>
        <end position="75"/>
    </location>
</feature>